<proteinExistence type="predicted"/>
<evidence type="ECO:0000313" key="2">
    <source>
        <dbReference type="Proteomes" id="UP000253250"/>
    </source>
</evidence>
<accession>A0A1C2G4Q1</accession>
<organism evidence="1 2">
    <name type="scientific">Acidiferrobacter thiooxydans</name>
    <dbReference type="NCBI Taxonomy" id="163359"/>
    <lineage>
        <taxon>Bacteria</taxon>
        <taxon>Pseudomonadati</taxon>
        <taxon>Pseudomonadota</taxon>
        <taxon>Gammaproteobacteria</taxon>
        <taxon>Acidiferrobacterales</taxon>
        <taxon>Acidiferrobacteraceae</taxon>
        <taxon>Acidiferrobacter</taxon>
    </lineage>
</organism>
<comment type="caution">
    <text evidence="1">The sequence shown here is derived from an EMBL/GenBank/DDBJ whole genome shotgun (WGS) entry which is preliminary data.</text>
</comment>
<keyword evidence="2" id="KW-1185">Reference proteome</keyword>
<dbReference type="Proteomes" id="UP000253250">
    <property type="component" value="Unassembled WGS sequence"/>
</dbReference>
<dbReference type="AlphaFoldDB" id="A0A1C2G4Q1"/>
<sequence length="165" mass="19098">MSKSRLTLALLGLLTTGTAFAMPPMKPMAPPPPGCHVVMRHRFLHHPMIPMVLPLAEMRSYSLHLSDHQVSTLAVWHNRHMRVAVPLMKRLRDDKRALHEALLRGAGTGTVHDILDRLDHDHARLLDLEVAQVRIVRKTLSVDQWHKLVNMYHRMPPMRFMMMRH</sequence>
<dbReference type="RefSeq" id="WP_065968695.1">
    <property type="nucleotide sequence ID" value="NZ_CP080624.1"/>
</dbReference>
<protein>
    <submittedName>
        <fullName evidence="1">Uncharacterized protein</fullName>
    </submittedName>
</protein>
<gene>
    <name evidence="1" type="ORF">C4900_04145</name>
</gene>
<name>A0A1C2G4Q1_9GAMM</name>
<evidence type="ECO:0000313" key="1">
    <source>
        <dbReference type="EMBL" id="RCN58954.1"/>
    </source>
</evidence>
<reference evidence="1 2" key="1">
    <citation type="submission" date="2018-02" db="EMBL/GenBank/DDBJ databases">
        <title>Insights into the biology of acidophilic members of the Acidiferrobacteraceae family derived from comparative genomic analyses.</title>
        <authorList>
            <person name="Issotta F."/>
            <person name="Thyssen C."/>
            <person name="Mena C."/>
            <person name="Moya A."/>
            <person name="Bellenberg S."/>
            <person name="Sproer C."/>
            <person name="Covarrubias P.C."/>
            <person name="Sand W."/>
            <person name="Quatrini R."/>
            <person name="Vera M."/>
        </authorList>
    </citation>
    <scope>NUCLEOTIDE SEQUENCE [LARGE SCALE GENOMIC DNA]</scope>
    <source>
        <strain evidence="2">m-1</strain>
    </source>
</reference>
<dbReference type="Gene3D" id="1.20.120.1490">
    <property type="match status" value="1"/>
</dbReference>
<dbReference type="EMBL" id="PSYR01000001">
    <property type="protein sequence ID" value="RCN58954.1"/>
    <property type="molecule type" value="Genomic_DNA"/>
</dbReference>